<dbReference type="EMBL" id="CP012670">
    <property type="protein sequence ID" value="AUX19811.1"/>
    <property type="molecule type" value="Genomic_DNA"/>
</dbReference>
<evidence type="ECO:0000313" key="3">
    <source>
        <dbReference type="Proteomes" id="UP000295781"/>
    </source>
</evidence>
<name>A0A4P2PTM1_SORCE</name>
<evidence type="ECO:0008006" key="4">
    <source>
        <dbReference type="Google" id="ProtNLM"/>
    </source>
</evidence>
<reference evidence="2 3" key="1">
    <citation type="submission" date="2015-09" db="EMBL/GenBank/DDBJ databases">
        <title>Sorangium comparison.</title>
        <authorList>
            <person name="Zaburannyi N."/>
            <person name="Bunk B."/>
            <person name="Overmann J."/>
            <person name="Mueller R."/>
        </authorList>
    </citation>
    <scope>NUCLEOTIDE SEQUENCE [LARGE SCALE GENOMIC DNA]</scope>
    <source>
        <strain evidence="2 3">So ceGT47</strain>
    </source>
</reference>
<proteinExistence type="predicted"/>
<sequence>MKARARTCSALVFLSVSAVSACGGSGDSPGGSNVVYGSCEEVAACGGDPTGSWTLDGMCVDSSLSAAHLEDCDAKSDASGLEASGTLDFHADGTFVRTMTGKGRSRSIYPPGCSFLEGGTLTCEGLDDLLKRSVDRVDSDYESAGCAVVGESCVCDMVMSETTRTETGTWTASGAALTIARDGRNPRSEAFCVHGSSLTLGVSAGSQADDVTASTMTSYMRFTRR</sequence>
<feature type="signal peptide" evidence="1">
    <location>
        <begin position="1"/>
        <end position="21"/>
    </location>
</feature>
<feature type="chain" id="PRO_5020816052" description="Secreted protein" evidence="1">
    <location>
        <begin position="22"/>
        <end position="225"/>
    </location>
</feature>
<organism evidence="2 3">
    <name type="scientific">Sorangium cellulosum</name>
    <name type="common">Polyangium cellulosum</name>
    <dbReference type="NCBI Taxonomy" id="56"/>
    <lineage>
        <taxon>Bacteria</taxon>
        <taxon>Pseudomonadati</taxon>
        <taxon>Myxococcota</taxon>
        <taxon>Polyangia</taxon>
        <taxon>Polyangiales</taxon>
        <taxon>Polyangiaceae</taxon>
        <taxon>Sorangium</taxon>
    </lineage>
</organism>
<evidence type="ECO:0000313" key="2">
    <source>
        <dbReference type="EMBL" id="AUX19811.1"/>
    </source>
</evidence>
<dbReference type="AlphaFoldDB" id="A0A4P2PTM1"/>
<keyword evidence="1" id="KW-0732">Signal</keyword>
<evidence type="ECO:0000256" key="1">
    <source>
        <dbReference type="SAM" id="SignalP"/>
    </source>
</evidence>
<dbReference type="PROSITE" id="PS51257">
    <property type="entry name" value="PROKAR_LIPOPROTEIN"/>
    <property type="match status" value="1"/>
</dbReference>
<dbReference type="RefSeq" id="WP_129344545.1">
    <property type="nucleotide sequence ID" value="NZ_CP012670.1"/>
</dbReference>
<dbReference type="Proteomes" id="UP000295781">
    <property type="component" value="Chromosome"/>
</dbReference>
<dbReference type="OrthoDB" id="5531764at2"/>
<accession>A0A4P2PTM1</accession>
<protein>
    <recommendedName>
        <fullName evidence="4">Secreted protein</fullName>
    </recommendedName>
</protein>
<gene>
    <name evidence="2" type="ORF">SOCEGT47_002640</name>
</gene>